<reference evidence="2 3" key="1">
    <citation type="journal article" date="2012" name="BMC Genomics">
        <title>Sequencing the genome of Marssonina brunnea reveals fungus-poplar co-evolution.</title>
        <authorList>
            <person name="Zhu S."/>
            <person name="Cao Y.-Z."/>
            <person name="Jiang C."/>
            <person name="Tan B.-Y."/>
            <person name="Wang Z."/>
            <person name="Feng S."/>
            <person name="Zhang L."/>
            <person name="Su X.-H."/>
            <person name="Brejova B."/>
            <person name="Vinar T."/>
            <person name="Xu M."/>
            <person name="Wang M.-X."/>
            <person name="Zhang S.-G."/>
            <person name="Huang M.-R."/>
            <person name="Wu R."/>
            <person name="Zhou Y."/>
        </authorList>
    </citation>
    <scope>NUCLEOTIDE SEQUENCE [LARGE SCALE GENOMIC DNA]</scope>
    <source>
        <strain evidence="2 3">MB_m1</strain>
    </source>
</reference>
<dbReference type="KEGG" id="mbe:MBM_06895"/>
<dbReference type="InParanoid" id="K1XRD2"/>
<proteinExistence type="predicted"/>
<evidence type="ECO:0000313" key="3">
    <source>
        <dbReference type="Proteomes" id="UP000006753"/>
    </source>
</evidence>
<evidence type="ECO:0000256" key="1">
    <source>
        <dbReference type="SAM" id="MobiDB-lite"/>
    </source>
</evidence>
<dbReference type="AlphaFoldDB" id="K1XRD2"/>
<dbReference type="EMBL" id="JH921443">
    <property type="protein sequence ID" value="EKD15134.1"/>
    <property type="molecule type" value="Genomic_DNA"/>
</dbReference>
<gene>
    <name evidence="2" type="ORF">MBM_06895</name>
</gene>
<name>K1XRD2_MARBU</name>
<feature type="compositionally biased region" description="Basic and acidic residues" evidence="1">
    <location>
        <begin position="455"/>
        <end position="477"/>
    </location>
</feature>
<keyword evidence="3" id="KW-1185">Reference proteome</keyword>
<organism evidence="2 3">
    <name type="scientific">Marssonina brunnea f. sp. multigermtubi (strain MB_m1)</name>
    <name type="common">Marssonina leaf spot fungus</name>
    <dbReference type="NCBI Taxonomy" id="1072389"/>
    <lineage>
        <taxon>Eukaryota</taxon>
        <taxon>Fungi</taxon>
        <taxon>Dikarya</taxon>
        <taxon>Ascomycota</taxon>
        <taxon>Pezizomycotina</taxon>
        <taxon>Leotiomycetes</taxon>
        <taxon>Helotiales</taxon>
        <taxon>Drepanopezizaceae</taxon>
        <taxon>Drepanopeziza</taxon>
    </lineage>
</organism>
<sequence length="477" mass="53696">MPLKSAAAKGKAFVRDAPSSLLISEKQAALARQSSFELKFERRVIKTFDNKEDDLILQYDQFLRAECAKKNINAEDFLSAYDQFTTRITAIHSLRNKNAERHRRIKRAFDGARVINHYIIAYVAFQKTIANIARERKFTKLNVTTLLLKSLIARLSLSLALFQGSTSSFANKAPNAKLVASIMSTLRKSIDASSFAAFELEVQRDPFENQLLLALLVKKRDSFEYELAKAMSNRCLRLVEIKDFIIAAELTKKAISQIRKLLKDEFSNNAILRLFDRRSQLFSAFKKGFAIVLDAEAKTYEVKSFFKSKSRRADDLIDADKLKDFKKSLRPIKLSFNDSDLSVEITLESAKSTREPRFTSQIDDLEASSSQPESLDRAFDKVIKALADLLKDEDDLTSSSGPYSGLANSPSAKFTLINDATNKRKNDTRSFTLKDTAAGTSSSNAGLAKRRRPSQPKENEGVEDVNTERDYKEAAEA</sequence>
<accession>K1XRD2</accession>
<dbReference type="Proteomes" id="UP000006753">
    <property type="component" value="Unassembled WGS sequence"/>
</dbReference>
<feature type="compositionally biased region" description="Polar residues" evidence="1">
    <location>
        <begin position="429"/>
        <end position="445"/>
    </location>
</feature>
<evidence type="ECO:0000313" key="2">
    <source>
        <dbReference type="EMBL" id="EKD15134.1"/>
    </source>
</evidence>
<feature type="region of interest" description="Disordered" evidence="1">
    <location>
        <begin position="425"/>
        <end position="477"/>
    </location>
</feature>
<protein>
    <submittedName>
        <fullName evidence="2">Uncharacterized protein</fullName>
    </submittedName>
</protein>
<dbReference type="HOGENOM" id="CLU_572477_0_0_1"/>